<dbReference type="SUPFAM" id="SSF51735">
    <property type="entry name" value="NAD(P)-binding Rossmann-fold domains"/>
    <property type="match status" value="1"/>
</dbReference>
<keyword evidence="1" id="KW-0560">Oxidoreductase</keyword>
<reference evidence="3" key="1">
    <citation type="journal article" date="2014" name="Int. J. Syst. Evol. Microbiol.">
        <title>Complete genome sequence of Corynebacterium casei LMG S-19264T (=DSM 44701T), isolated from a smear-ripened cheese.</title>
        <authorList>
            <consortium name="US DOE Joint Genome Institute (JGI-PGF)"/>
            <person name="Walter F."/>
            <person name="Albersmeier A."/>
            <person name="Kalinowski J."/>
            <person name="Ruckert C."/>
        </authorList>
    </citation>
    <scope>NUCLEOTIDE SEQUENCE</scope>
    <source>
        <strain evidence="3">CCM 7684</strain>
    </source>
</reference>
<protein>
    <recommendedName>
        <fullName evidence="2">Pyrroline-5-carboxylate reductase catalytic N-terminal domain-containing protein</fullName>
    </recommendedName>
</protein>
<dbReference type="Gene3D" id="3.40.50.720">
    <property type="entry name" value="NAD(P)-binding Rossmann-like Domain"/>
    <property type="match status" value="1"/>
</dbReference>
<name>A0A8J2YNG6_9RHOB</name>
<dbReference type="InterPro" id="IPR028939">
    <property type="entry name" value="P5C_Rdtase_cat_N"/>
</dbReference>
<comment type="caution">
    <text evidence="3">The sequence shown here is derived from an EMBL/GenBank/DDBJ whole genome shotgun (WGS) entry which is preliminary data.</text>
</comment>
<dbReference type="InterPro" id="IPR036291">
    <property type="entry name" value="NAD(P)-bd_dom_sf"/>
</dbReference>
<evidence type="ECO:0000313" key="3">
    <source>
        <dbReference type="EMBL" id="GGE55118.1"/>
    </source>
</evidence>
<evidence type="ECO:0000256" key="1">
    <source>
        <dbReference type="ARBA" id="ARBA00023002"/>
    </source>
</evidence>
<reference evidence="3" key="2">
    <citation type="submission" date="2020-09" db="EMBL/GenBank/DDBJ databases">
        <authorList>
            <person name="Sun Q."/>
            <person name="Sedlacek I."/>
        </authorList>
    </citation>
    <scope>NUCLEOTIDE SEQUENCE</scope>
    <source>
        <strain evidence="3">CCM 7684</strain>
    </source>
</reference>
<proteinExistence type="predicted"/>
<dbReference type="PANTHER" id="PTHR14239">
    <property type="entry name" value="DUDULIN-RELATED"/>
    <property type="match status" value="1"/>
</dbReference>
<dbReference type="Pfam" id="PF03807">
    <property type="entry name" value="F420_oxidored"/>
    <property type="match status" value="1"/>
</dbReference>
<evidence type="ECO:0000259" key="2">
    <source>
        <dbReference type="Pfam" id="PF03807"/>
    </source>
</evidence>
<accession>A0A8J2YNG6</accession>
<dbReference type="Proteomes" id="UP000602745">
    <property type="component" value="Unassembled WGS sequence"/>
</dbReference>
<dbReference type="GO" id="GO:0016491">
    <property type="term" value="F:oxidoreductase activity"/>
    <property type="evidence" value="ECO:0007669"/>
    <property type="project" value="UniProtKB-KW"/>
</dbReference>
<dbReference type="RefSeq" id="WP_188411139.1">
    <property type="nucleotide sequence ID" value="NZ_BMCP01000009.1"/>
</dbReference>
<evidence type="ECO:0000313" key="4">
    <source>
        <dbReference type="Proteomes" id="UP000602745"/>
    </source>
</evidence>
<feature type="domain" description="Pyrroline-5-carboxylate reductase catalytic N-terminal" evidence="2">
    <location>
        <begin position="4"/>
        <end position="93"/>
    </location>
</feature>
<dbReference type="AlphaFoldDB" id="A0A8J2YNG6"/>
<keyword evidence="4" id="KW-1185">Reference proteome</keyword>
<organism evidence="3 4">
    <name type="scientific">Agaricicola taiwanensis</name>
    <dbReference type="NCBI Taxonomy" id="591372"/>
    <lineage>
        <taxon>Bacteria</taxon>
        <taxon>Pseudomonadati</taxon>
        <taxon>Pseudomonadota</taxon>
        <taxon>Alphaproteobacteria</taxon>
        <taxon>Rhodobacterales</taxon>
        <taxon>Paracoccaceae</taxon>
        <taxon>Agaricicola</taxon>
    </lineage>
</organism>
<dbReference type="EMBL" id="BMCP01000009">
    <property type="protein sequence ID" value="GGE55118.1"/>
    <property type="molecule type" value="Genomic_DNA"/>
</dbReference>
<gene>
    <name evidence="3" type="ORF">GCM10007276_35140</name>
</gene>
<sequence>MTQTIGILGSGLAGKAIAHLATAAGYNVVIANSRGPETLTSLVEDLGPLARAGTIEEAIAAGDIVNLSIPLASFEKLPADKLASKIVVDQTNYYPGMGDFRRADLDNAELTSSELLQRHLPEARLVKGLHNLSWIHMEADAQPEGSATRTTLPVAGDDAEAKAEVTKFIEKIGFNVVDAGSLAESWRIEPETGIYFWCYAPDVPDGLSHDEAKRVYQQPGKPLSREEARKLIETAKRPSPIGGNLAAMPQIHVDLFMEQASAGTV</sequence>
<dbReference type="InterPro" id="IPR051267">
    <property type="entry name" value="STEAP_metalloreductase"/>
</dbReference>